<name>A0A450ULS3_9GAMM</name>
<dbReference type="AlphaFoldDB" id="A0A450ULS3"/>
<evidence type="ECO:0000313" key="3">
    <source>
        <dbReference type="EMBL" id="VFK00916.1"/>
    </source>
</evidence>
<accession>A0A450ULS3</accession>
<dbReference type="Pfam" id="PF06097">
    <property type="entry name" value="DUF945"/>
    <property type="match status" value="1"/>
</dbReference>
<dbReference type="EMBL" id="CAADFJ010000055">
    <property type="protein sequence ID" value="VFK00916.1"/>
    <property type="molecule type" value="Genomic_DNA"/>
</dbReference>
<organism evidence="1">
    <name type="scientific">Candidatus Kentrum eta</name>
    <dbReference type="NCBI Taxonomy" id="2126337"/>
    <lineage>
        <taxon>Bacteria</taxon>
        <taxon>Pseudomonadati</taxon>
        <taxon>Pseudomonadota</taxon>
        <taxon>Gammaproteobacteria</taxon>
        <taxon>Candidatus Kentrum</taxon>
    </lineage>
</organism>
<proteinExistence type="predicted"/>
<sequence length="232" mass="25672">MWKKSSSAYKDLKLAQAIDGSDERLANTLDISLDGLTLAGDHYGPGRFVMALRDLDAEAFARFQQAMEELGKQEIPEDQLSLLMSAKLVELAPDFLRAGPKLEIPRLAFKTPNGEISGTLTFNLSPQARLSLEDPVRLLRGARGNASLRIPRALLLKIALVHARETLSPLLEELAATSPEEKENILNQRAELGLEGLVQQGIIMPDGEDYRVSAAFWKGELEVNENVVWRVE</sequence>
<dbReference type="InterPro" id="IPR010352">
    <property type="entry name" value="DUF945"/>
</dbReference>
<reference evidence="1" key="1">
    <citation type="submission" date="2019-02" db="EMBL/GenBank/DDBJ databases">
        <authorList>
            <person name="Gruber-Vodicka R. H."/>
            <person name="Seah K. B. B."/>
        </authorList>
    </citation>
    <scope>NUCLEOTIDE SEQUENCE</scope>
    <source>
        <strain evidence="3">BECK_SA2B12</strain>
        <strain evidence="1">BECK_SA2B15</strain>
        <strain evidence="2">BECK_SA2B20</strain>
    </source>
</reference>
<evidence type="ECO:0000313" key="1">
    <source>
        <dbReference type="EMBL" id="VFJ93481.1"/>
    </source>
</evidence>
<gene>
    <name evidence="1" type="ORF">BECKH772A_GA0070896_100577</name>
    <name evidence="2" type="ORF">BECKH772B_GA0070898_100596</name>
    <name evidence="3" type="ORF">BECKH772C_GA0070978_100557</name>
</gene>
<evidence type="ECO:0000313" key="2">
    <source>
        <dbReference type="EMBL" id="VFJ94301.1"/>
    </source>
</evidence>
<protein>
    <submittedName>
        <fullName evidence="1">Uncharacterized protein</fullName>
    </submittedName>
</protein>
<dbReference type="EMBL" id="CAADFG010000057">
    <property type="protein sequence ID" value="VFJ93481.1"/>
    <property type="molecule type" value="Genomic_DNA"/>
</dbReference>
<dbReference type="EMBL" id="CAADFI010000059">
    <property type="protein sequence ID" value="VFJ94301.1"/>
    <property type="molecule type" value="Genomic_DNA"/>
</dbReference>